<keyword evidence="2" id="KW-1185">Reference proteome</keyword>
<evidence type="ECO:0000313" key="2">
    <source>
        <dbReference type="Proteomes" id="UP000008635"/>
    </source>
</evidence>
<dbReference type="AlphaFoldDB" id="E8U438"/>
<sequence precursor="true">MPQHTERCVPDGPLFAVFRWLDGRGRASAMLQPGAPTPPVGSVLLWEDARLQVLKVMWPAQGAWGSMLLLARMPGDVGA</sequence>
<dbReference type="KEGG" id="dmr:Deima_0211"/>
<dbReference type="STRING" id="709986.Deima_0211"/>
<organism evidence="1 2">
    <name type="scientific">Deinococcus maricopensis (strain DSM 21211 / LMG 22137 / NRRL B-23946 / LB-34)</name>
    <dbReference type="NCBI Taxonomy" id="709986"/>
    <lineage>
        <taxon>Bacteria</taxon>
        <taxon>Thermotogati</taxon>
        <taxon>Deinococcota</taxon>
        <taxon>Deinococci</taxon>
        <taxon>Deinococcales</taxon>
        <taxon>Deinococcaceae</taxon>
        <taxon>Deinococcus</taxon>
    </lineage>
</organism>
<name>E8U438_DEIML</name>
<dbReference type="HOGENOM" id="CLU_2600261_0_0_0"/>
<proteinExistence type="predicted"/>
<gene>
    <name evidence="1" type="ordered locus">Deima_0211</name>
</gene>
<dbReference type="Proteomes" id="UP000008635">
    <property type="component" value="Chromosome"/>
</dbReference>
<dbReference type="RefSeq" id="WP_013555380.1">
    <property type="nucleotide sequence ID" value="NC_014958.1"/>
</dbReference>
<evidence type="ECO:0000313" key="1">
    <source>
        <dbReference type="EMBL" id="ADV65875.1"/>
    </source>
</evidence>
<protein>
    <submittedName>
        <fullName evidence="1">Uncharacterized protein</fullName>
    </submittedName>
</protein>
<accession>E8U438</accession>
<dbReference type="EMBL" id="CP002454">
    <property type="protein sequence ID" value="ADV65875.1"/>
    <property type="molecule type" value="Genomic_DNA"/>
</dbReference>
<reference evidence="1 2" key="1">
    <citation type="journal article" date="2011" name="Stand. Genomic Sci.">
        <title>Complete genome sequence of Deinococcus maricopensis type strain (LB-34).</title>
        <authorList>
            <person name="Pukall R."/>
            <person name="Zeytun A."/>
            <person name="Lucas S."/>
            <person name="Lapidus A."/>
            <person name="Hammon N."/>
            <person name="Deshpande S."/>
            <person name="Nolan M."/>
            <person name="Cheng J.F."/>
            <person name="Pitluck S."/>
            <person name="Liolios K."/>
            <person name="Pagani I."/>
            <person name="Mikhailova N."/>
            <person name="Ivanova N."/>
            <person name="Mavromatis K."/>
            <person name="Pati A."/>
            <person name="Tapia R."/>
            <person name="Han C."/>
            <person name="Goodwin L."/>
            <person name="Chen A."/>
            <person name="Palaniappan K."/>
            <person name="Land M."/>
            <person name="Hauser L."/>
            <person name="Chang Y.J."/>
            <person name="Jeffries C.D."/>
            <person name="Brambilla E.M."/>
            <person name="Rohde M."/>
            <person name="Goker M."/>
            <person name="Detter J.C."/>
            <person name="Woyke T."/>
            <person name="Bristow J."/>
            <person name="Eisen J.A."/>
            <person name="Markowitz V."/>
            <person name="Hugenholtz P."/>
            <person name="Kyrpides N.C."/>
            <person name="Klenk H.P."/>
        </authorList>
    </citation>
    <scope>NUCLEOTIDE SEQUENCE [LARGE SCALE GENOMIC DNA]</scope>
    <source>
        <strain evidence="2">DSM 21211 / LMG 22137 / NRRL B-23946 / LB-34</strain>
    </source>
</reference>
<reference evidence="2" key="2">
    <citation type="submission" date="2011-01" db="EMBL/GenBank/DDBJ databases">
        <title>The complete genome of Deinococcus maricopensis DSM 21211.</title>
        <authorList>
            <consortium name="US DOE Joint Genome Institute (JGI-PGF)"/>
            <person name="Lucas S."/>
            <person name="Copeland A."/>
            <person name="Lapidus A."/>
            <person name="Goodwin L."/>
            <person name="Pitluck S."/>
            <person name="Kyrpides N."/>
            <person name="Mavromatis K."/>
            <person name="Pagani I."/>
            <person name="Ivanova N."/>
            <person name="Ovchinnikova G."/>
            <person name="Zeytun A."/>
            <person name="Detter J.C."/>
            <person name="Han C."/>
            <person name="Land M."/>
            <person name="Hauser L."/>
            <person name="Markowitz V."/>
            <person name="Cheng J.-F."/>
            <person name="Hugenholtz P."/>
            <person name="Woyke T."/>
            <person name="Wu D."/>
            <person name="Pukall R."/>
            <person name="Gehrich-Schroeter G."/>
            <person name="Brambilla E."/>
            <person name="Klenk H.-P."/>
            <person name="Eisen J.A."/>
        </authorList>
    </citation>
    <scope>NUCLEOTIDE SEQUENCE [LARGE SCALE GENOMIC DNA]</scope>
    <source>
        <strain evidence="2">DSM 21211 / LMG 22137 / NRRL B-23946 / LB-34</strain>
    </source>
</reference>